<dbReference type="EMBL" id="CP045309">
    <property type="protein sequence ID" value="QGL46022.1"/>
    <property type="molecule type" value="Genomic_DNA"/>
</dbReference>
<feature type="transmembrane region" description="Helical" evidence="1">
    <location>
        <begin position="86"/>
        <end position="104"/>
    </location>
</feature>
<dbReference type="Pfam" id="PF23636">
    <property type="entry name" value="DUF7144"/>
    <property type="match status" value="1"/>
</dbReference>
<dbReference type="AlphaFoldDB" id="A0AAJ3DIW3"/>
<evidence type="ECO:0000313" key="6">
    <source>
        <dbReference type="Proteomes" id="UP000477779"/>
    </source>
</evidence>
<keyword evidence="1" id="KW-0812">Transmembrane</keyword>
<protein>
    <recommendedName>
        <fullName evidence="2">DUF7144 domain-containing protein</fullName>
    </recommendedName>
</protein>
<dbReference type="Proteomes" id="UP000477779">
    <property type="component" value="Unassembled WGS sequence"/>
</dbReference>
<name>A0AAJ3DIW3_9ACTN</name>
<feature type="transmembrane region" description="Helical" evidence="1">
    <location>
        <begin position="59"/>
        <end position="79"/>
    </location>
</feature>
<dbReference type="RefSeq" id="WP_154225398.1">
    <property type="nucleotide sequence ID" value="NZ_CP045309.1"/>
</dbReference>
<evidence type="ECO:0000313" key="3">
    <source>
        <dbReference type="EMBL" id="NES28234.1"/>
    </source>
</evidence>
<organism evidence="3 6">
    <name type="scientific">Micromonospora terminaliae</name>
    <dbReference type="NCBI Taxonomy" id="1914461"/>
    <lineage>
        <taxon>Bacteria</taxon>
        <taxon>Bacillati</taxon>
        <taxon>Actinomycetota</taxon>
        <taxon>Actinomycetes</taxon>
        <taxon>Micromonosporales</taxon>
        <taxon>Micromonosporaceae</taxon>
        <taxon>Micromonospora</taxon>
    </lineage>
</organism>
<keyword evidence="1" id="KW-0472">Membrane</keyword>
<reference evidence="4 5" key="1">
    <citation type="submission" date="2019-10" db="EMBL/GenBank/DDBJ databases">
        <title>Genome Sequence of Micromonospora terminaliae DSM 101760.</title>
        <authorList>
            <person name="Guo L."/>
        </authorList>
    </citation>
    <scope>NUCLEOTIDE SEQUENCE [LARGE SCALE GENOMIC DNA]</scope>
    <source>
        <strain evidence="4 5">DSM 101760</strain>
    </source>
</reference>
<keyword evidence="1" id="KW-1133">Transmembrane helix</keyword>
<sequence length="150" mass="15285">MRTPGATVTAPERTGRPVLAGTLLVATGLADALAAYGMLRSGTFMVLIRGGLYPVDLTAWAWSQLTVGVAVALAGLVAAVTGRRGAATVAIGGALLAIAVDLLLLPYAPIRVLLVAAVDAAAIRLLLRHRRATRPGGMRPTVSGARRSGP</sequence>
<keyword evidence="5" id="KW-1185">Reference proteome</keyword>
<feature type="transmembrane region" description="Helical" evidence="1">
    <location>
        <begin position="18"/>
        <end position="39"/>
    </location>
</feature>
<proteinExistence type="predicted"/>
<dbReference type="InterPro" id="IPR055568">
    <property type="entry name" value="DUF7144"/>
</dbReference>
<feature type="domain" description="DUF7144" evidence="2">
    <location>
        <begin position="18"/>
        <end position="131"/>
    </location>
</feature>
<dbReference type="EMBL" id="JAAHBZ010000004">
    <property type="protein sequence ID" value="NES28234.1"/>
    <property type="molecule type" value="Genomic_DNA"/>
</dbReference>
<evidence type="ECO:0000259" key="2">
    <source>
        <dbReference type="Pfam" id="PF23636"/>
    </source>
</evidence>
<evidence type="ECO:0000313" key="4">
    <source>
        <dbReference type="EMBL" id="QGL46022.1"/>
    </source>
</evidence>
<reference evidence="3 6" key="2">
    <citation type="submission" date="2020-02" db="EMBL/GenBank/DDBJ databases">
        <title>WGS of Micromonospora spp. isolated from hot spring.</title>
        <authorList>
            <person name="Thawai C."/>
        </authorList>
    </citation>
    <scope>NUCLEOTIDE SEQUENCE [LARGE SCALE GENOMIC DNA]</scope>
    <source>
        <strain evidence="3 6">TMS7</strain>
    </source>
</reference>
<evidence type="ECO:0000313" key="5">
    <source>
        <dbReference type="Proteomes" id="UP000402241"/>
    </source>
</evidence>
<evidence type="ECO:0000256" key="1">
    <source>
        <dbReference type="SAM" id="Phobius"/>
    </source>
</evidence>
<gene>
    <name evidence="3" type="ORF">G3561_11865</name>
    <name evidence="4" type="ORF">GCE86_02505</name>
</gene>
<accession>A0AAJ3DIW3</accession>
<dbReference type="Proteomes" id="UP000402241">
    <property type="component" value="Chromosome"/>
</dbReference>